<keyword evidence="2" id="KW-1185">Reference proteome</keyword>
<evidence type="ECO:0000313" key="3">
    <source>
        <dbReference type="WBParaSite" id="Gr19_v10_g15012.t1"/>
    </source>
</evidence>
<organism evidence="2 3">
    <name type="scientific">Globodera rostochiensis</name>
    <name type="common">Golden nematode worm</name>
    <name type="synonym">Heterodera rostochiensis</name>
    <dbReference type="NCBI Taxonomy" id="31243"/>
    <lineage>
        <taxon>Eukaryota</taxon>
        <taxon>Metazoa</taxon>
        <taxon>Ecdysozoa</taxon>
        <taxon>Nematoda</taxon>
        <taxon>Chromadorea</taxon>
        <taxon>Rhabditida</taxon>
        <taxon>Tylenchina</taxon>
        <taxon>Tylenchomorpha</taxon>
        <taxon>Tylenchoidea</taxon>
        <taxon>Heteroderidae</taxon>
        <taxon>Heteroderinae</taxon>
        <taxon>Globodera</taxon>
    </lineage>
</organism>
<feature type="region of interest" description="Disordered" evidence="1">
    <location>
        <begin position="175"/>
        <end position="194"/>
    </location>
</feature>
<evidence type="ECO:0000256" key="1">
    <source>
        <dbReference type="SAM" id="MobiDB-lite"/>
    </source>
</evidence>
<name>A0A914H9G4_GLORO</name>
<accession>A0A914H9G4</accession>
<proteinExistence type="predicted"/>
<dbReference type="AlphaFoldDB" id="A0A914H9G4"/>
<sequence length="194" mass="22269">MFGEGDSSSSESECAGYGAMRRKPKFRPRIDWTSSLSRADFHERFRLYPRQCEELLNLIGEQISPVAMTNHALNSKQRLLVCLRFLATNSAYFSVGDAEHVSKPTVTAVWKRELGQSSPNEYAHSKQNELMKRYYKIKGKNPKIRDEDNAKNLKIGRVTLYRWKKQFKLEQLDPNSVDGHSVEENAAANVQEID</sequence>
<dbReference type="Proteomes" id="UP000887572">
    <property type="component" value="Unplaced"/>
</dbReference>
<evidence type="ECO:0000313" key="2">
    <source>
        <dbReference type="Proteomes" id="UP000887572"/>
    </source>
</evidence>
<protein>
    <submittedName>
        <fullName evidence="3">Uncharacterized protein</fullName>
    </submittedName>
</protein>
<dbReference type="WBParaSite" id="Gr19_v10_g15012.t1">
    <property type="protein sequence ID" value="Gr19_v10_g15012.t1"/>
    <property type="gene ID" value="Gr19_v10_g15012"/>
</dbReference>
<reference evidence="3" key="1">
    <citation type="submission" date="2022-11" db="UniProtKB">
        <authorList>
            <consortium name="WormBaseParasite"/>
        </authorList>
    </citation>
    <scope>IDENTIFICATION</scope>
</reference>